<feature type="region of interest" description="Disordered" evidence="1">
    <location>
        <begin position="250"/>
        <end position="294"/>
    </location>
</feature>
<protein>
    <recommendedName>
        <fullName evidence="4">TPM domain-containing protein</fullName>
    </recommendedName>
</protein>
<feature type="signal peptide" evidence="3">
    <location>
        <begin position="1"/>
        <end position="22"/>
    </location>
</feature>
<feature type="domain" description="TPM" evidence="4">
    <location>
        <begin position="32"/>
        <end position="159"/>
    </location>
</feature>
<evidence type="ECO:0000313" key="5">
    <source>
        <dbReference type="EMBL" id="MBB5718160.1"/>
    </source>
</evidence>
<feature type="chain" id="PRO_5032991572" description="TPM domain-containing protein" evidence="3">
    <location>
        <begin position="23"/>
        <end position="294"/>
    </location>
</feature>
<keyword evidence="6" id="KW-1185">Reference proteome</keyword>
<evidence type="ECO:0000256" key="2">
    <source>
        <dbReference type="SAM" id="Phobius"/>
    </source>
</evidence>
<keyword evidence="2" id="KW-0812">Transmembrane</keyword>
<dbReference type="Gene3D" id="3.10.310.50">
    <property type="match status" value="1"/>
</dbReference>
<feature type="transmembrane region" description="Helical" evidence="2">
    <location>
        <begin position="191"/>
        <end position="210"/>
    </location>
</feature>
<name>A0A840YX83_9SPHN</name>
<sequence>MAMLRRFFLICLLSLVALPASAQTFPKLTGFVVDAANVLPPQVKADLTAKLDKLQQTTHRQLIVATIPSLQGYPIEDYGYRMGRAWGVGLKGADNGAILFIAPNEKPGHRGPRIEVGYGLEPVLTDALSSVIINRDMMPKLRAGDIPGAIEAGTDAIIKQLSASPEEARAATQAAVAEYDKTHKRSSKGGGGVPVGLIFWLGILFFFFILPMLRHRRARRGPWGRRYRRHGILGDILLWSAIDAMSSGSRGGSSWGGGGGWGGGSSGGGGGWGGGGFTGGGGGSFGGGGATGGW</sequence>
<dbReference type="Proteomes" id="UP000554342">
    <property type="component" value="Unassembled WGS sequence"/>
</dbReference>
<dbReference type="PANTHER" id="PTHR30373:SF2">
    <property type="entry name" value="UPF0603 PROTEIN YGCG"/>
    <property type="match status" value="1"/>
</dbReference>
<gene>
    <name evidence="5" type="ORF">FHR23_001067</name>
</gene>
<dbReference type="Pfam" id="PF04536">
    <property type="entry name" value="TPM_phosphatase"/>
    <property type="match status" value="1"/>
</dbReference>
<keyword evidence="2" id="KW-0472">Membrane</keyword>
<organism evidence="5 6">
    <name type="scientific">Stakelama sediminis</name>
    <dbReference type="NCBI Taxonomy" id="463200"/>
    <lineage>
        <taxon>Bacteria</taxon>
        <taxon>Pseudomonadati</taxon>
        <taxon>Pseudomonadota</taxon>
        <taxon>Alphaproteobacteria</taxon>
        <taxon>Sphingomonadales</taxon>
        <taxon>Sphingomonadaceae</taxon>
        <taxon>Stakelama</taxon>
    </lineage>
</organism>
<dbReference type="RefSeq" id="WP_184001834.1">
    <property type="nucleotide sequence ID" value="NZ_BAABIF010000004.1"/>
</dbReference>
<proteinExistence type="predicted"/>
<evidence type="ECO:0000256" key="3">
    <source>
        <dbReference type="SAM" id="SignalP"/>
    </source>
</evidence>
<dbReference type="InterPro" id="IPR007621">
    <property type="entry name" value="TPM_dom"/>
</dbReference>
<accession>A0A840YX83</accession>
<evidence type="ECO:0000256" key="1">
    <source>
        <dbReference type="SAM" id="MobiDB-lite"/>
    </source>
</evidence>
<reference evidence="5 6" key="1">
    <citation type="submission" date="2020-08" db="EMBL/GenBank/DDBJ databases">
        <title>Genomic Encyclopedia of Type Strains, Phase IV (KMG-IV): sequencing the most valuable type-strain genomes for metagenomic binning, comparative biology and taxonomic classification.</title>
        <authorList>
            <person name="Goeker M."/>
        </authorList>
    </citation>
    <scope>NUCLEOTIDE SEQUENCE [LARGE SCALE GENOMIC DNA]</scope>
    <source>
        <strain evidence="5 6">DSM 27203</strain>
    </source>
</reference>
<keyword evidence="2" id="KW-1133">Transmembrane helix</keyword>
<keyword evidence="3" id="KW-0732">Signal</keyword>
<evidence type="ECO:0000259" key="4">
    <source>
        <dbReference type="Pfam" id="PF04536"/>
    </source>
</evidence>
<dbReference type="EMBL" id="JACIJI010000001">
    <property type="protein sequence ID" value="MBB5718160.1"/>
    <property type="molecule type" value="Genomic_DNA"/>
</dbReference>
<evidence type="ECO:0000313" key="6">
    <source>
        <dbReference type="Proteomes" id="UP000554342"/>
    </source>
</evidence>
<dbReference type="AlphaFoldDB" id="A0A840YX83"/>
<dbReference type="PANTHER" id="PTHR30373">
    <property type="entry name" value="UPF0603 PROTEIN YGCG"/>
    <property type="match status" value="1"/>
</dbReference>
<comment type="caution">
    <text evidence="5">The sequence shown here is derived from an EMBL/GenBank/DDBJ whole genome shotgun (WGS) entry which is preliminary data.</text>
</comment>